<dbReference type="InterPro" id="IPR011008">
    <property type="entry name" value="Dimeric_a/b-barrel"/>
</dbReference>
<protein>
    <recommendedName>
        <fullName evidence="1">DUF1330 domain-containing protein</fullName>
    </recommendedName>
</protein>
<organism evidence="2 3">
    <name type="scientific">Dictyobacter kobayashii</name>
    <dbReference type="NCBI Taxonomy" id="2014872"/>
    <lineage>
        <taxon>Bacteria</taxon>
        <taxon>Bacillati</taxon>
        <taxon>Chloroflexota</taxon>
        <taxon>Ktedonobacteria</taxon>
        <taxon>Ktedonobacterales</taxon>
        <taxon>Dictyobacteraceae</taxon>
        <taxon>Dictyobacter</taxon>
    </lineage>
</organism>
<proteinExistence type="predicted"/>
<dbReference type="EMBL" id="BIFS01000002">
    <property type="protein sequence ID" value="GCE23559.1"/>
    <property type="molecule type" value="Genomic_DNA"/>
</dbReference>
<reference evidence="3" key="1">
    <citation type="submission" date="2018-12" db="EMBL/GenBank/DDBJ databases">
        <title>Tengunoibacter tsumagoiensis gen. nov., sp. nov., Dictyobacter kobayashii sp. nov., D. alpinus sp. nov., and D. joshuensis sp. nov. and description of Dictyobacteraceae fam. nov. within the order Ktedonobacterales isolated from Tengu-no-mugimeshi.</title>
        <authorList>
            <person name="Wang C.M."/>
            <person name="Zheng Y."/>
            <person name="Sakai Y."/>
            <person name="Toyoda A."/>
            <person name="Minakuchi Y."/>
            <person name="Abe K."/>
            <person name="Yokota A."/>
            <person name="Yabe S."/>
        </authorList>
    </citation>
    <scope>NUCLEOTIDE SEQUENCE [LARGE SCALE GENOMIC DNA]</scope>
    <source>
        <strain evidence="3">Uno11</strain>
    </source>
</reference>
<dbReference type="Pfam" id="PF07045">
    <property type="entry name" value="DUF1330"/>
    <property type="match status" value="1"/>
</dbReference>
<accession>A0A402AWW8</accession>
<gene>
    <name evidence="2" type="ORF">KDK_73590</name>
</gene>
<sequence length="53" mass="6317">MIEGNWQSQGMVILEFEDREHFERWYNSPEYQGILPLHLQATSGRLLLIKLDN</sequence>
<dbReference type="SUPFAM" id="SSF54909">
    <property type="entry name" value="Dimeric alpha+beta barrel"/>
    <property type="match status" value="1"/>
</dbReference>
<name>A0A402AWW8_9CHLR</name>
<dbReference type="InterPro" id="IPR010753">
    <property type="entry name" value="DUF1330"/>
</dbReference>
<dbReference type="AlphaFoldDB" id="A0A402AWW8"/>
<dbReference type="Gene3D" id="3.30.70.100">
    <property type="match status" value="1"/>
</dbReference>
<feature type="domain" description="DUF1330" evidence="1">
    <location>
        <begin position="2"/>
        <end position="50"/>
    </location>
</feature>
<evidence type="ECO:0000313" key="2">
    <source>
        <dbReference type="EMBL" id="GCE23559.1"/>
    </source>
</evidence>
<dbReference type="Proteomes" id="UP000287188">
    <property type="component" value="Unassembled WGS sequence"/>
</dbReference>
<comment type="caution">
    <text evidence="2">The sequence shown here is derived from an EMBL/GenBank/DDBJ whole genome shotgun (WGS) entry which is preliminary data.</text>
</comment>
<evidence type="ECO:0000259" key="1">
    <source>
        <dbReference type="Pfam" id="PF07045"/>
    </source>
</evidence>
<evidence type="ECO:0000313" key="3">
    <source>
        <dbReference type="Proteomes" id="UP000287188"/>
    </source>
</evidence>
<keyword evidence="3" id="KW-1185">Reference proteome</keyword>